<dbReference type="InterPro" id="IPR003607">
    <property type="entry name" value="HD/PDEase_dom"/>
</dbReference>
<dbReference type="InterPro" id="IPR001789">
    <property type="entry name" value="Sig_transdc_resp-reg_receiver"/>
</dbReference>
<dbReference type="SMART" id="SM00471">
    <property type="entry name" value="HDc"/>
    <property type="match status" value="1"/>
</dbReference>
<dbReference type="CDD" id="cd00077">
    <property type="entry name" value="HDc"/>
    <property type="match status" value="1"/>
</dbReference>
<proteinExistence type="predicted"/>
<evidence type="ECO:0000313" key="4">
    <source>
        <dbReference type="EMBL" id="ETR71870.1"/>
    </source>
</evidence>
<dbReference type="GO" id="GO:0000160">
    <property type="term" value="P:phosphorelay signal transduction system"/>
    <property type="evidence" value="ECO:0007669"/>
    <property type="project" value="InterPro"/>
</dbReference>
<dbReference type="Pfam" id="PF13487">
    <property type="entry name" value="HD_5"/>
    <property type="match status" value="1"/>
</dbReference>
<dbReference type="PANTHER" id="PTHR45228:SF5">
    <property type="entry name" value="CYCLIC DI-GMP PHOSPHODIESTERASE VC_1348-RELATED"/>
    <property type="match status" value="1"/>
</dbReference>
<dbReference type="InterPro" id="IPR052020">
    <property type="entry name" value="Cyclic_di-GMP/3'3'-cGAMP_PDE"/>
</dbReference>
<dbReference type="PROSITE" id="PS50110">
    <property type="entry name" value="RESPONSE_REGULATORY"/>
    <property type="match status" value="1"/>
</dbReference>
<sequence length="456" mass="52045">MNDLDLSNSRISLTDHTINVLLVDDQKLIGTSVGKMLETEKDIEFCHCLDARRAIHMVNKFQPTVILQDLVMPHFDGLTLVRLYRMNALARHIPLIVLSGKEDAKIKAQAFSLGANDYIVKLPDKLELIARVRYHSQSYISRLQRDEAFRKAQIETEKREREAAARNAEKIKSEMLARETKGQKQFIDAFIKSIVTAIDEKSPYTGGHVKRVVNIAIMIAAAINKCQEAPFDHIQFSDDELEEIRLAAWMHDVGKITIPEYIINKATRLEAIGDRIHLIETRFKLIEKCWALAHEKSKNDNNLTDNDCLNQKIAELHDDIAFLKLCNLPDRFITEQDAIRIRKISEKTFDLDGIRHSFLSEDEVHNLSIQKGTLSMSERKTIQNHAELTLKLLNKLPFPNHLSRVPEIASGHHETLDGKGYPQGLAGNQIPIQTRIITIADIFEALTARDRPYKNQ</sequence>
<protein>
    <submittedName>
        <fullName evidence="4">3',5'-cyclic-nucleotide phosphodiesterase</fullName>
    </submittedName>
</protein>
<dbReference type="SUPFAM" id="SSF52172">
    <property type="entry name" value="CheY-like"/>
    <property type="match status" value="1"/>
</dbReference>
<feature type="domain" description="HD-GYP" evidence="3">
    <location>
        <begin position="278"/>
        <end position="456"/>
    </location>
</feature>
<dbReference type="InterPro" id="IPR037522">
    <property type="entry name" value="HD_GYP_dom"/>
</dbReference>
<dbReference type="Gene3D" id="1.10.3210.10">
    <property type="entry name" value="Hypothetical protein af1432"/>
    <property type="match status" value="2"/>
</dbReference>
<evidence type="ECO:0000259" key="3">
    <source>
        <dbReference type="PROSITE" id="PS51832"/>
    </source>
</evidence>
<dbReference type="SUPFAM" id="SSF109604">
    <property type="entry name" value="HD-domain/PDEase-like"/>
    <property type="match status" value="1"/>
</dbReference>
<feature type="domain" description="Response regulatory" evidence="2">
    <location>
        <begin position="19"/>
        <end position="136"/>
    </location>
</feature>
<evidence type="ECO:0000259" key="2">
    <source>
        <dbReference type="PROSITE" id="PS50110"/>
    </source>
</evidence>
<dbReference type="Proteomes" id="UP000189670">
    <property type="component" value="Unassembled WGS sequence"/>
</dbReference>
<dbReference type="SMART" id="SM00448">
    <property type="entry name" value="REC"/>
    <property type="match status" value="1"/>
</dbReference>
<dbReference type="EMBL" id="ATBP01000211">
    <property type="protein sequence ID" value="ETR71870.1"/>
    <property type="molecule type" value="Genomic_DNA"/>
</dbReference>
<comment type="caution">
    <text evidence="4">The sequence shown here is derived from an EMBL/GenBank/DDBJ whole genome shotgun (WGS) entry which is preliminary data.</text>
</comment>
<dbReference type="AlphaFoldDB" id="A0A1V1PAM2"/>
<evidence type="ECO:0000313" key="5">
    <source>
        <dbReference type="Proteomes" id="UP000189670"/>
    </source>
</evidence>
<dbReference type="InterPro" id="IPR011006">
    <property type="entry name" value="CheY-like_superfamily"/>
</dbReference>
<accession>A0A1V1PAM2</accession>
<reference evidence="5" key="1">
    <citation type="submission" date="2012-11" db="EMBL/GenBank/DDBJ databases">
        <authorList>
            <person name="Lucero-Rivera Y.E."/>
            <person name="Tovar-Ramirez D."/>
        </authorList>
    </citation>
    <scope>NUCLEOTIDE SEQUENCE [LARGE SCALE GENOMIC DNA]</scope>
    <source>
        <strain evidence="5">Araruama</strain>
    </source>
</reference>
<feature type="domain" description="HD-GYP" evidence="3">
    <location>
        <begin position="183"/>
        <end position="271"/>
    </location>
</feature>
<feature type="modified residue" description="4-aspartylphosphate" evidence="1">
    <location>
        <position position="69"/>
    </location>
</feature>
<dbReference type="PROSITE" id="PS51832">
    <property type="entry name" value="HD_GYP"/>
    <property type="match status" value="2"/>
</dbReference>
<evidence type="ECO:0000256" key="1">
    <source>
        <dbReference type="PROSITE-ProRule" id="PRU00169"/>
    </source>
</evidence>
<gene>
    <name evidence="4" type="ORF">OMM_02154</name>
</gene>
<dbReference type="PANTHER" id="PTHR45228">
    <property type="entry name" value="CYCLIC DI-GMP PHOSPHODIESTERASE TM_0186-RELATED"/>
    <property type="match status" value="1"/>
</dbReference>
<keyword evidence="1" id="KW-0597">Phosphoprotein</keyword>
<dbReference type="Pfam" id="PF00072">
    <property type="entry name" value="Response_reg"/>
    <property type="match status" value="1"/>
</dbReference>
<dbReference type="Pfam" id="PF01966">
    <property type="entry name" value="HD"/>
    <property type="match status" value="1"/>
</dbReference>
<dbReference type="InterPro" id="IPR006674">
    <property type="entry name" value="HD_domain"/>
</dbReference>
<organism evidence="4 5">
    <name type="scientific">Candidatus Magnetoglobus multicellularis str. Araruama</name>
    <dbReference type="NCBI Taxonomy" id="890399"/>
    <lineage>
        <taxon>Bacteria</taxon>
        <taxon>Pseudomonadati</taxon>
        <taxon>Thermodesulfobacteriota</taxon>
        <taxon>Desulfobacteria</taxon>
        <taxon>Desulfobacterales</taxon>
        <taxon>Desulfobacteraceae</taxon>
        <taxon>Candidatus Magnetoglobus</taxon>
    </lineage>
</organism>
<dbReference type="Gene3D" id="3.40.50.2300">
    <property type="match status" value="1"/>
</dbReference>
<name>A0A1V1PAM2_9BACT</name>